<name>A0A439CZD3_9PEZI</name>
<evidence type="ECO:0000313" key="3">
    <source>
        <dbReference type="EMBL" id="RWA07573.1"/>
    </source>
</evidence>
<dbReference type="Proteomes" id="UP000286045">
    <property type="component" value="Unassembled WGS sequence"/>
</dbReference>
<accession>A0A439CZD3</accession>
<dbReference type="Pfam" id="PF22061">
    <property type="entry name" value="CSN7_HB_subdom"/>
    <property type="match status" value="1"/>
</dbReference>
<feature type="region of interest" description="Disordered" evidence="2">
    <location>
        <begin position="187"/>
        <end position="214"/>
    </location>
</feature>
<evidence type="ECO:0000256" key="2">
    <source>
        <dbReference type="SAM" id="MobiDB-lite"/>
    </source>
</evidence>
<dbReference type="EMBL" id="RYZI01000250">
    <property type="protein sequence ID" value="RWA07573.1"/>
    <property type="molecule type" value="Genomic_DNA"/>
</dbReference>
<dbReference type="STRING" id="363999.A0A439CZD3"/>
<evidence type="ECO:0008006" key="5">
    <source>
        <dbReference type="Google" id="ProtNLM"/>
    </source>
</evidence>
<proteinExistence type="predicted"/>
<keyword evidence="4" id="KW-1185">Reference proteome</keyword>
<feature type="compositionally biased region" description="Basic residues" evidence="2">
    <location>
        <begin position="271"/>
        <end position="280"/>
    </location>
</feature>
<dbReference type="InterPro" id="IPR045237">
    <property type="entry name" value="COPS7/eIF3m"/>
</dbReference>
<dbReference type="PANTHER" id="PTHR15350:SF5">
    <property type="entry name" value="COP9 SIGNALOSOME COMPLEX SUBUNIT 7"/>
    <property type="match status" value="1"/>
</dbReference>
<feature type="compositionally biased region" description="Gly residues" evidence="2">
    <location>
        <begin position="261"/>
        <end position="270"/>
    </location>
</feature>
<evidence type="ECO:0000256" key="1">
    <source>
        <dbReference type="ARBA" id="ARBA00022790"/>
    </source>
</evidence>
<reference evidence="3 4" key="1">
    <citation type="submission" date="2018-12" db="EMBL/GenBank/DDBJ databases">
        <title>Draft genome sequence of Xylaria grammica IHI A82.</title>
        <authorList>
            <person name="Buettner E."/>
            <person name="Kellner H."/>
        </authorList>
    </citation>
    <scope>NUCLEOTIDE SEQUENCE [LARGE SCALE GENOMIC DNA]</scope>
    <source>
        <strain evidence="3 4">IHI A82</strain>
    </source>
</reference>
<feature type="region of interest" description="Disordered" evidence="2">
    <location>
        <begin position="229"/>
        <end position="280"/>
    </location>
</feature>
<gene>
    <name evidence="3" type="ORF">EKO27_g7540</name>
</gene>
<evidence type="ECO:0000313" key="4">
    <source>
        <dbReference type="Proteomes" id="UP000286045"/>
    </source>
</evidence>
<feature type="compositionally biased region" description="Acidic residues" evidence="2">
    <location>
        <begin position="242"/>
        <end position="260"/>
    </location>
</feature>
<protein>
    <recommendedName>
        <fullName evidence="5">PCI domain-containing protein</fullName>
    </recommendedName>
</protein>
<comment type="caution">
    <text evidence="3">The sequence shown here is derived from an EMBL/GenBank/DDBJ whole genome shotgun (WGS) entry which is preliminary data.</text>
</comment>
<sequence length="280" mass="30224">MEQTKALNALEPYVALSKSATAPRAAADLVIQATSNPNTYVFAELLRTPQIQALAQSPDYALHLKLLEIFSYGTYAEFTSTTNLPPLNDAQTLKLRQLSLLTLAKNPHNLTYASLQQSLSLDNARALDPRNGVVRVSSVSPLRDLAPGSIPLILNSLREWSGRCTSTLEDLEAQIASIKAAAAKRHSDKKAAAEQSARLVEEEKNAEQGVHSQRQGAMLNRALARIQGQRFGKRGSGSLEPNADDDEAMDVDEEEPDDGEGGSGTALGGPGKKRANRRKL</sequence>
<dbReference type="AlphaFoldDB" id="A0A439CZD3"/>
<keyword evidence="1" id="KW-0736">Signalosome</keyword>
<organism evidence="3 4">
    <name type="scientific">Xylaria grammica</name>
    <dbReference type="NCBI Taxonomy" id="363999"/>
    <lineage>
        <taxon>Eukaryota</taxon>
        <taxon>Fungi</taxon>
        <taxon>Dikarya</taxon>
        <taxon>Ascomycota</taxon>
        <taxon>Pezizomycotina</taxon>
        <taxon>Sordariomycetes</taxon>
        <taxon>Xylariomycetidae</taxon>
        <taxon>Xylariales</taxon>
        <taxon>Xylariaceae</taxon>
        <taxon>Xylaria</taxon>
    </lineage>
</organism>
<dbReference type="PANTHER" id="PTHR15350">
    <property type="entry name" value="COP9 SIGNALOSOME COMPLEX SUBUNIT 7/DENDRITIC CELL PROTEIN GA17"/>
    <property type="match status" value="1"/>
</dbReference>
<dbReference type="GO" id="GO:0008180">
    <property type="term" value="C:COP9 signalosome"/>
    <property type="evidence" value="ECO:0007669"/>
    <property type="project" value="UniProtKB-KW"/>
</dbReference>